<dbReference type="SUPFAM" id="SSF140931">
    <property type="entry name" value="Fic-like"/>
    <property type="match status" value="1"/>
</dbReference>
<dbReference type="InterPro" id="IPR036597">
    <property type="entry name" value="Fido-like_dom_sf"/>
</dbReference>
<accession>A0A3G8ZPZ2</accession>
<dbReference type="AlphaFoldDB" id="A0A3G8ZPZ2"/>
<evidence type="ECO:0000313" key="2">
    <source>
        <dbReference type="EMBL" id="AZI59343.1"/>
    </source>
</evidence>
<proteinExistence type="predicted"/>
<name>A0A3G8ZPZ2_9ACTN</name>
<sequence>MAEAVEEARRAVAELRRHPANTRGWAKSAAAAAVRASRASAALDGGDPGIDALAEIVSDPVLAGALRCNSALATMAPIWERAPLQALARLHTLAGADLGSQVGLGRPRPTDPLLGPRLSGLATVAVSAPWPAPIKVAIVHAEVLALQPFDSANGVVGRAAARLTAMCSGLDQQALTVPEVHFFRTEADYRRLLLAYGSGSEDGLAQWLVYCCEALIAGAREGTSIANASRTDGP</sequence>
<dbReference type="InterPro" id="IPR003812">
    <property type="entry name" value="Fido"/>
</dbReference>
<dbReference type="OrthoDB" id="5241763at2"/>
<keyword evidence="3" id="KW-1185">Reference proteome</keyword>
<organism evidence="2 3">
    <name type="scientific">Nakamurella antarctica</name>
    <dbReference type="NCBI Taxonomy" id="1902245"/>
    <lineage>
        <taxon>Bacteria</taxon>
        <taxon>Bacillati</taxon>
        <taxon>Actinomycetota</taxon>
        <taxon>Actinomycetes</taxon>
        <taxon>Nakamurellales</taxon>
        <taxon>Nakamurellaceae</taxon>
        <taxon>Nakamurella</taxon>
    </lineage>
</organism>
<gene>
    <name evidence="2" type="ORF">EH165_02225</name>
</gene>
<feature type="domain" description="Fido" evidence="1">
    <location>
        <begin position="82"/>
        <end position="210"/>
    </location>
</feature>
<dbReference type="Proteomes" id="UP000268084">
    <property type="component" value="Chromosome"/>
</dbReference>
<dbReference type="Gene3D" id="1.10.3290.10">
    <property type="entry name" value="Fido-like domain"/>
    <property type="match status" value="1"/>
</dbReference>
<evidence type="ECO:0000259" key="1">
    <source>
        <dbReference type="PROSITE" id="PS51459"/>
    </source>
</evidence>
<dbReference type="KEGG" id="nak:EH165_02225"/>
<protein>
    <submittedName>
        <fullName evidence="2">Oxidoreductase</fullName>
    </submittedName>
</protein>
<evidence type="ECO:0000313" key="3">
    <source>
        <dbReference type="Proteomes" id="UP000268084"/>
    </source>
</evidence>
<dbReference type="EMBL" id="CP034170">
    <property type="protein sequence ID" value="AZI59343.1"/>
    <property type="molecule type" value="Genomic_DNA"/>
</dbReference>
<dbReference type="PROSITE" id="PS51459">
    <property type="entry name" value="FIDO"/>
    <property type="match status" value="1"/>
</dbReference>
<reference evidence="2 3" key="2">
    <citation type="submission" date="2018-12" db="EMBL/GenBank/DDBJ databases">
        <title>Nakamurella antarcticus sp. nov., isolated from Antarctica South Shetland Islands soil.</title>
        <authorList>
            <person name="Peng F."/>
        </authorList>
    </citation>
    <scope>NUCLEOTIDE SEQUENCE [LARGE SCALE GENOMIC DNA]</scope>
    <source>
        <strain evidence="2 3">S14-144</strain>
    </source>
</reference>
<reference evidence="2 3" key="1">
    <citation type="submission" date="2018-11" db="EMBL/GenBank/DDBJ databases">
        <authorList>
            <person name="Da X."/>
        </authorList>
    </citation>
    <scope>NUCLEOTIDE SEQUENCE [LARGE SCALE GENOMIC DNA]</scope>
    <source>
        <strain evidence="2 3">S14-144</strain>
    </source>
</reference>